<proteinExistence type="predicted"/>
<gene>
    <name evidence="1" type="ORF">EZS28_021255</name>
</gene>
<accession>A0A5J4VLJ2</accession>
<evidence type="ECO:0000313" key="2">
    <source>
        <dbReference type="Proteomes" id="UP000324800"/>
    </source>
</evidence>
<dbReference type="EMBL" id="SNRW01006364">
    <property type="protein sequence ID" value="KAA6383219.1"/>
    <property type="molecule type" value="Genomic_DNA"/>
</dbReference>
<protein>
    <submittedName>
        <fullName evidence="1">Uncharacterized protein</fullName>
    </submittedName>
</protein>
<sequence>MTVLYLVFSGSGSIRGQTGFSRRKVFCYPIVGREIVLAPLIAPVKYTGSQYIGFSGFVGGWQYSGICGGMTSISGLQCLSFTRWLTVL</sequence>
<evidence type="ECO:0000313" key="1">
    <source>
        <dbReference type="EMBL" id="KAA6383219.1"/>
    </source>
</evidence>
<dbReference type="Proteomes" id="UP000324800">
    <property type="component" value="Unassembled WGS sequence"/>
</dbReference>
<name>A0A5J4VLJ2_9EUKA</name>
<comment type="caution">
    <text evidence="1">The sequence shown here is derived from an EMBL/GenBank/DDBJ whole genome shotgun (WGS) entry which is preliminary data.</text>
</comment>
<reference evidence="1 2" key="1">
    <citation type="submission" date="2019-03" db="EMBL/GenBank/DDBJ databases">
        <title>Single cell metagenomics reveals metabolic interactions within the superorganism composed of flagellate Streblomastix strix and complex community of Bacteroidetes bacteria on its surface.</title>
        <authorList>
            <person name="Treitli S.C."/>
            <person name="Kolisko M."/>
            <person name="Husnik F."/>
            <person name="Keeling P."/>
            <person name="Hampl V."/>
        </authorList>
    </citation>
    <scope>NUCLEOTIDE SEQUENCE [LARGE SCALE GENOMIC DNA]</scope>
    <source>
        <strain evidence="1">ST1C</strain>
    </source>
</reference>
<dbReference type="AlphaFoldDB" id="A0A5J4VLJ2"/>
<organism evidence="1 2">
    <name type="scientific">Streblomastix strix</name>
    <dbReference type="NCBI Taxonomy" id="222440"/>
    <lineage>
        <taxon>Eukaryota</taxon>
        <taxon>Metamonada</taxon>
        <taxon>Preaxostyla</taxon>
        <taxon>Oxymonadida</taxon>
        <taxon>Streblomastigidae</taxon>
        <taxon>Streblomastix</taxon>
    </lineage>
</organism>